<reference evidence="9" key="1">
    <citation type="submission" date="2017-02" db="EMBL/GenBank/DDBJ databases">
        <authorList>
            <person name="Varghese N."/>
            <person name="Submissions S."/>
        </authorList>
    </citation>
    <scope>NUCLEOTIDE SEQUENCE [LARGE SCALE GENOMIC DNA]</scope>
    <source>
        <strain evidence="9">ATCC BAA-73</strain>
    </source>
</reference>
<feature type="transmembrane region" description="Helical" evidence="7">
    <location>
        <begin position="422"/>
        <end position="444"/>
    </location>
</feature>
<evidence type="ECO:0000256" key="7">
    <source>
        <dbReference type="SAM" id="Phobius"/>
    </source>
</evidence>
<evidence type="ECO:0000256" key="2">
    <source>
        <dbReference type="ARBA" id="ARBA00022448"/>
    </source>
</evidence>
<dbReference type="RefSeq" id="WP_078809591.1">
    <property type="nucleotide sequence ID" value="NZ_FUWM01000008.1"/>
</dbReference>
<accession>A0A1T4LE58</accession>
<evidence type="ECO:0000256" key="5">
    <source>
        <dbReference type="ARBA" id="ARBA00022989"/>
    </source>
</evidence>
<dbReference type="InterPro" id="IPR002528">
    <property type="entry name" value="MATE_fam"/>
</dbReference>
<feature type="transmembrane region" description="Helical" evidence="7">
    <location>
        <begin position="51"/>
        <end position="74"/>
    </location>
</feature>
<evidence type="ECO:0000256" key="4">
    <source>
        <dbReference type="ARBA" id="ARBA00022692"/>
    </source>
</evidence>
<feature type="transmembrane region" description="Helical" evidence="7">
    <location>
        <begin position="138"/>
        <end position="159"/>
    </location>
</feature>
<feature type="transmembrane region" description="Helical" evidence="7">
    <location>
        <begin position="200"/>
        <end position="222"/>
    </location>
</feature>
<gene>
    <name evidence="8" type="ORF">SAMN02745118_01098</name>
</gene>
<evidence type="ECO:0000313" key="8">
    <source>
        <dbReference type="EMBL" id="SJZ52943.1"/>
    </source>
</evidence>
<dbReference type="GO" id="GO:0005886">
    <property type="term" value="C:plasma membrane"/>
    <property type="evidence" value="ECO:0007669"/>
    <property type="project" value="UniProtKB-SubCell"/>
</dbReference>
<comment type="subcellular location">
    <subcellularLocation>
        <location evidence="1">Cell membrane</location>
        <topology evidence="1">Multi-pass membrane protein</topology>
    </subcellularLocation>
</comment>
<keyword evidence="9" id="KW-1185">Reference proteome</keyword>
<feature type="transmembrane region" description="Helical" evidence="7">
    <location>
        <begin position="95"/>
        <end position="118"/>
    </location>
</feature>
<dbReference type="GO" id="GO:0015297">
    <property type="term" value="F:antiporter activity"/>
    <property type="evidence" value="ECO:0007669"/>
    <property type="project" value="InterPro"/>
</dbReference>
<sequence>MALNKKADRLGTEPIIPLLIKLSAPAVIGMLIQSLYNIIDSIYIGHLSKEALSAISLAFPIQLLLIAISVGTGVGTTSLISRLLGRQEHNRANSVAEHVTFLSVIYGIVVAIIGYFFTEDLIRIFTHDQVLIDLTTQYTRIILMGALALFVPIIGNNILRGEGNTFVPMVTMLIGAILNIILDPLLIFGIGFFPELGIEGAAYATIFARLTSGIFVWIILFSDKNQITLKLKQITFDPQIIIDVYKVGLPAMALQISASTMIAGVNKIVGSYSETAIAVFGIYFRLQSFVFLPIVGLTQGYMPIIGYNYGNNNSERMKKTIKSGAIISCIFTTVGFIIFQFFTKELILLFNKDPQLLEVGTTALKRITLAFPIMGPAIIFSTTFQAIGKGIPSLIHSTFRQILLLFPTMYLLSYLYGLDALWFAIPIAELIAAVIVTIWLVIVLHEVFKKMNEPTVTDKVGKVDKAKAK</sequence>
<organism evidence="8 9">
    <name type="scientific">Selenihalanaerobacter shriftii</name>
    <dbReference type="NCBI Taxonomy" id="142842"/>
    <lineage>
        <taxon>Bacteria</taxon>
        <taxon>Bacillati</taxon>
        <taxon>Bacillota</taxon>
        <taxon>Clostridia</taxon>
        <taxon>Halanaerobiales</taxon>
        <taxon>Halobacteroidaceae</taxon>
        <taxon>Selenihalanaerobacter</taxon>
    </lineage>
</organism>
<keyword evidence="3" id="KW-1003">Cell membrane</keyword>
<dbReference type="Pfam" id="PF01554">
    <property type="entry name" value="MatE"/>
    <property type="match status" value="2"/>
</dbReference>
<dbReference type="PANTHER" id="PTHR43823">
    <property type="entry name" value="SPORULATION PROTEIN YKVU"/>
    <property type="match status" value="1"/>
</dbReference>
<dbReference type="GO" id="GO:0042910">
    <property type="term" value="F:xenobiotic transmembrane transporter activity"/>
    <property type="evidence" value="ECO:0007669"/>
    <property type="project" value="InterPro"/>
</dbReference>
<proteinExistence type="predicted"/>
<dbReference type="OrthoDB" id="9811110at2"/>
<keyword evidence="5 7" id="KW-1133">Transmembrane helix</keyword>
<dbReference type="AlphaFoldDB" id="A0A1T4LE58"/>
<dbReference type="STRING" id="142842.SAMN02745118_01098"/>
<dbReference type="InterPro" id="IPR048279">
    <property type="entry name" value="MdtK-like"/>
</dbReference>
<evidence type="ECO:0000256" key="1">
    <source>
        <dbReference type="ARBA" id="ARBA00004651"/>
    </source>
</evidence>
<dbReference type="InterPro" id="IPR051327">
    <property type="entry name" value="MATE_MepA_subfamily"/>
</dbReference>
<keyword evidence="6 7" id="KW-0472">Membrane</keyword>
<name>A0A1T4LE58_9FIRM</name>
<evidence type="ECO:0000313" key="9">
    <source>
        <dbReference type="Proteomes" id="UP000190625"/>
    </source>
</evidence>
<dbReference type="EMBL" id="FUWM01000008">
    <property type="protein sequence ID" value="SJZ52943.1"/>
    <property type="molecule type" value="Genomic_DNA"/>
</dbReference>
<dbReference type="PANTHER" id="PTHR43823:SF3">
    <property type="entry name" value="MULTIDRUG EXPORT PROTEIN MEPA"/>
    <property type="match status" value="1"/>
</dbReference>
<keyword evidence="4 7" id="KW-0812">Transmembrane</keyword>
<dbReference type="PIRSF" id="PIRSF006603">
    <property type="entry name" value="DinF"/>
    <property type="match status" value="1"/>
</dbReference>
<dbReference type="NCBIfam" id="TIGR00797">
    <property type="entry name" value="matE"/>
    <property type="match status" value="1"/>
</dbReference>
<evidence type="ECO:0000256" key="3">
    <source>
        <dbReference type="ARBA" id="ARBA00022475"/>
    </source>
</evidence>
<feature type="transmembrane region" description="Helical" evidence="7">
    <location>
        <begin position="324"/>
        <end position="343"/>
    </location>
</feature>
<keyword evidence="2" id="KW-0813">Transport</keyword>
<evidence type="ECO:0000256" key="6">
    <source>
        <dbReference type="ARBA" id="ARBA00023136"/>
    </source>
</evidence>
<dbReference type="Proteomes" id="UP000190625">
    <property type="component" value="Unassembled WGS sequence"/>
</dbReference>
<feature type="transmembrane region" description="Helical" evidence="7">
    <location>
        <begin position="363"/>
        <end position="387"/>
    </location>
</feature>
<protein>
    <submittedName>
        <fullName evidence="8">Putative efflux protein, MATE family</fullName>
    </submittedName>
</protein>
<feature type="transmembrane region" description="Helical" evidence="7">
    <location>
        <begin position="166"/>
        <end position="194"/>
    </location>
</feature>
<feature type="transmembrane region" description="Helical" evidence="7">
    <location>
        <begin position="399"/>
        <end position="416"/>
    </location>
</feature>
<feature type="transmembrane region" description="Helical" evidence="7">
    <location>
        <begin position="15"/>
        <end position="39"/>
    </location>
</feature>